<accession>A0A5B7BTX9</accession>
<protein>
    <recommendedName>
        <fullName evidence="1">Retrotransposon Copia-like N-terminal domain-containing protein</fullName>
    </recommendedName>
</protein>
<dbReference type="GO" id="GO:0008270">
    <property type="term" value="F:zinc ion binding"/>
    <property type="evidence" value="ECO:0007669"/>
    <property type="project" value="InterPro"/>
</dbReference>
<dbReference type="Gene3D" id="4.10.60.10">
    <property type="entry name" value="Zinc finger, CCHC-type"/>
    <property type="match status" value="1"/>
</dbReference>
<organism evidence="2">
    <name type="scientific">Davidia involucrata</name>
    <name type="common">Dove tree</name>
    <dbReference type="NCBI Taxonomy" id="16924"/>
    <lineage>
        <taxon>Eukaryota</taxon>
        <taxon>Viridiplantae</taxon>
        <taxon>Streptophyta</taxon>
        <taxon>Embryophyta</taxon>
        <taxon>Tracheophyta</taxon>
        <taxon>Spermatophyta</taxon>
        <taxon>Magnoliopsida</taxon>
        <taxon>eudicotyledons</taxon>
        <taxon>Gunneridae</taxon>
        <taxon>Pentapetalae</taxon>
        <taxon>asterids</taxon>
        <taxon>Cornales</taxon>
        <taxon>Nyssaceae</taxon>
        <taxon>Davidia</taxon>
    </lineage>
</organism>
<gene>
    <name evidence="2" type="ORF">Din_041626</name>
</gene>
<name>A0A5B7BTX9_DAVIN</name>
<dbReference type="SUPFAM" id="SSF57756">
    <property type="entry name" value="Retrovirus zinc finger-like domains"/>
    <property type="match status" value="1"/>
</dbReference>
<evidence type="ECO:0000259" key="1">
    <source>
        <dbReference type="Pfam" id="PF14244"/>
    </source>
</evidence>
<feature type="domain" description="Retrotransposon Copia-like N-terminal" evidence="1">
    <location>
        <begin position="7"/>
        <end position="41"/>
    </location>
</feature>
<evidence type="ECO:0000313" key="2">
    <source>
        <dbReference type="EMBL" id="MPA72185.1"/>
    </source>
</evidence>
<dbReference type="PANTHER" id="PTHR37610:SF80">
    <property type="entry name" value="RETROTRANSPOSON GAG DOMAIN-CONTAINING PROTEIN"/>
    <property type="match status" value="1"/>
</dbReference>
<dbReference type="InterPro" id="IPR036875">
    <property type="entry name" value="Znf_CCHC_sf"/>
</dbReference>
<dbReference type="PANTHER" id="PTHR37610">
    <property type="entry name" value="CCHC-TYPE DOMAIN-CONTAINING PROTEIN"/>
    <property type="match status" value="1"/>
</dbReference>
<sequence>MASGHIDSLQAISVKLVGHNYIYWAYVMKNFLLGKNMWDYITREEAAPTDTKAANHAELQKTWNVNNAKIITWINNSVDQTIGVQLAKFNTAKQIWEYLSKLYVQSNFAKRYQLEADIRAARQEDRSIQEFYSVMTGFWDQLALTEPAGLSAHEPYLTYREEQRLVQFFMALRDDFEGLRGSILHRSPLPSVDSVVNELLAEEVRFKVLPGKGLLPLPTQTVLAVPPKPPASSQARPRPRVGVDECSLCHEKGHWKAQCPKLMNKARGP</sequence>
<dbReference type="AlphaFoldDB" id="A0A5B7BTX9"/>
<dbReference type="GO" id="GO:0003676">
    <property type="term" value="F:nucleic acid binding"/>
    <property type="evidence" value="ECO:0007669"/>
    <property type="project" value="InterPro"/>
</dbReference>
<reference evidence="2" key="1">
    <citation type="submission" date="2019-08" db="EMBL/GenBank/DDBJ databases">
        <title>Reference gene set and small RNA set construction with multiple tissues from Davidia involucrata Baill.</title>
        <authorList>
            <person name="Yang H."/>
            <person name="Zhou C."/>
            <person name="Li G."/>
            <person name="Wang J."/>
            <person name="Gao P."/>
            <person name="Wang M."/>
            <person name="Wang R."/>
            <person name="Zhao Y."/>
        </authorList>
    </citation>
    <scope>NUCLEOTIDE SEQUENCE</scope>
    <source>
        <tissue evidence="2">Mixed with DoveR01_LX</tissue>
    </source>
</reference>
<proteinExistence type="predicted"/>
<dbReference type="EMBL" id="GHES01041626">
    <property type="protein sequence ID" value="MPA72185.1"/>
    <property type="molecule type" value="Transcribed_RNA"/>
</dbReference>
<dbReference type="Pfam" id="PF14244">
    <property type="entry name" value="Retrotran_gag_3"/>
    <property type="match status" value="1"/>
</dbReference>
<dbReference type="InterPro" id="IPR029472">
    <property type="entry name" value="Copia-like_N"/>
</dbReference>